<accession>A0A5J9VMT1</accession>
<dbReference type="Gramene" id="TVU37555">
    <property type="protein sequence ID" value="TVU37555"/>
    <property type="gene ID" value="EJB05_10875"/>
</dbReference>
<dbReference type="SUPFAM" id="SSF53335">
    <property type="entry name" value="S-adenosyl-L-methionine-dependent methyltransferases"/>
    <property type="match status" value="1"/>
</dbReference>
<comment type="caution">
    <text evidence="2">The sequence shown here is derived from an EMBL/GenBank/DDBJ whole genome shotgun (WGS) entry which is preliminary data.</text>
</comment>
<dbReference type="EMBL" id="RWGY01000007">
    <property type="protein sequence ID" value="TVU37569.1"/>
    <property type="molecule type" value="Genomic_DNA"/>
</dbReference>
<dbReference type="Proteomes" id="UP000324897">
    <property type="component" value="Chromosome 4"/>
</dbReference>
<dbReference type="InterPro" id="IPR038899">
    <property type="entry name" value="METTL22"/>
</dbReference>
<keyword evidence="3" id="KW-1185">Reference proteome</keyword>
<dbReference type="AlphaFoldDB" id="A0A5J9VMT1"/>
<dbReference type="Gramene" id="TVU37569">
    <property type="protein sequence ID" value="TVU37569"/>
    <property type="gene ID" value="EJB05_10891"/>
</dbReference>
<sequence length="225" mass="25030">MADSGSPRKREEEEEDGIVCLDPSFFVDRSYEVTTFTFGSHVLNLLCLRAASTPLTEVLMVFAADYDLTGQLVWPGAVLMNNYLSEHPETVKGRSVIELGSGIGITGILCSQFCKEVVLTDHNDEVLEARFKFLIINKNIEMQSCGNAESFQQSSISSLFDTVEKIMQIQAGKCRFILAYVSRAKVMDALVLKEAEKRGMHVSEVDGTRRTISNLEGVIYDITLK</sequence>
<proteinExistence type="predicted"/>
<gene>
    <name evidence="1" type="ORF">EJB05_10875</name>
    <name evidence="2" type="ORF">EJB05_10891</name>
</gene>
<evidence type="ECO:0000313" key="2">
    <source>
        <dbReference type="EMBL" id="TVU37569.1"/>
    </source>
</evidence>
<dbReference type="PANTHER" id="PTHR23108">
    <property type="entry name" value="METHYLTRANSFERASE-RELATED"/>
    <property type="match status" value="1"/>
</dbReference>
<dbReference type="InterPro" id="IPR029063">
    <property type="entry name" value="SAM-dependent_MTases_sf"/>
</dbReference>
<evidence type="ECO:0000313" key="3">
    <source>
        <dbReference type="Proteomes" id="UP000324897"/>
    </source>
</evidence>
<dbReference type="Pfam" id="PF10294">
    <property type="entry name" value="Methyltransf_16"/>
    <property type="match status" value="1"/>
</dbReference>
<evidence type="ECO:0008006" key="4">
    <source>
        <dbReference type="Google" id="ProtNLM"/>
    </source>
</evidence>
<dbReference type="Gene3D" id="3.40.50.150">
    <property type="entry name" value="Vaccinia Virus protein VP39"/>
    <property type="match status" value="1"/>
</dbReference>
<protein>
    <recommendedName>
        <fullName evidence="4">Calmodulin-lysine N-methyltransferase</fullName>
    </recommendedName>
</protein>
<dbReference type="InterPro" id="IPR019410">
    <property type="entry name" value="Methyltransf_16"/>
</dbReference>
<dbReference type="GO" id="GO:0008276">
    <property type="term" value="F:protein methyltransferase activity"/>
    <property type="evidence" value="ECO:0007669"/>
    <property type="project" value="InterPro"/>
</dbReference>
<organism evidence="2 3">
    <name type="scientific">Eragrostis curvula</name>
    <name type="common">weeping love grass</name>
    <dbReference type="NCBI Taxonomy" id="38414"/>
    <lineage>
        <taxon>Eukaryota</taxon>
        <taxon>Viridiplantae</taxon>
        <taxon>Streptophyta</taxon>
        <taxon>Embryophyta</taxon>
        <taxon>Tracheophyta</taxon>
        <taxon>Spermatophyta</taxon>
        <taxon>Magnoliopsida</taxon>
        <taxon>Liliopsida</taxon>
        <taxon>Poales</taxon>
        <taxon>Poaceae</taxon>
        <taxon>PACMAD clade</taxon>
        <taxon>Chloridoideae</taxon>
        <taxon>Eragrostideae</taxon>
        <taxon>Eragrostidinae</taxon>
        <taxon>Eragrostis</taxon>
    </lineage>
</organism>
<dbReference type="OrthoDB" id="46564at2759"/>
<dbReference type="PANTHER" id="PTHR23108:SF3">
    <property type="entry name" value="METHYLTRANSFERASE FAMILY PROTEIN"/>
    <property type="match status" value="1"/>
</dbReference>
<name>A0A5J9VMT1_9POAL</name>
<evidence type="ECO:0000313" key="1">
    <source>
        <dbReference type="EMBL" id="TVU37555.1"/>
    </source>
</evidence>
<dbReference type="EMBL" id="RWGY01000007">
    <property type="protein sequence ID" value="TVU37555.1"/>
    <property type="molecule type" value="Genomic_DNA"/>
</dbReference>
<dbReference type="GO" id="GO:0005634">
    <property type="term" value="C:nucleus"/>
    <property type="evidence" value="ECO:0007669"/>
    <property type="project" value="TreeGrafter"/>
</dbReference>
<reference evidence="2 3" key="1">
    <citation type="journal article" date="2019" name="Sci. Rep.">
        <title>A high-quality genome of Eragrostis curvula grass provides insights into Poaceae evolution and supports new strategies to enhance forage quality.</title>
        <authorList>
            <person name="Carballo J."/>
            <person name="Santos B.A.C.M."/>
            <person name="Zappacosta D."/>
            <person name="Garbus I."/>
            <person name="Selva J.P."/>
            <person name="Gallo C.A."/>
            <person name="Diaz A."/>
            <person name="Albertini E."/>
            <person name="Caccamo M."/>
            <person name="Echenique V."/>
        </authorList>
    </citation>
    <scope>NUCLEOTIDE SEQUENCE [LARGE SCALE GENOMIC DNA]</scope>
    <source>
        <strain evidence="3">cv. Victoria</strain>
        <tissue evidence="2">Leaf</tissue>
    </source>
</reference>